<dbReference type="EMBL" id="CP021780">
    <property type="protein sequence ID" value="ASA25957.1"/>
    <property type="molecule type" value="Genomic_DNA"/>
</dbReference>
<name>A0A2Z2KJ26_9BACL</name>
<proteinExistence type="predicted"/>
<sequence length="162" mass="18714">MGYIPYFVPHWLTNAEFMGFIPYLPPHWLANAEFMGFIPYFPSHWLTNATFTGYIPYFPPHWLANAEFMGFIPYFPPHWLARVSLQVNRYKSALNSALLLEYKEISVKSATKSILGGVYTQMGWISCSFGYYLGPGFFPKDKNLYASRNECPLSFSLIRPVL</sequence>
<organism evidence="1 2">
    <name type="scientific">Paenibacillus donghaensis</name>
    <dbReference type="NCBI Taxonomy" id="414771"/>
    <lineage>
        <taxon>Bacteria</taxon>
        <taxon>Bacillati</taxon>
        <taxon>Bacillota</taxon>
        <taxon>Bacilli</taxon>
        <taxon>Bacillales</taxon>
        <taxon>Paenibacillaceae</taxon>
        <taxon>Paenibacillus</taxon>
    </lineage>
</organism>
<evidence type="ECO:0000313" key="2">
    <source>
        <dbReference type="Proteomes" id="UP000249890"/>
    </source>
</evidence>
<accession>A0A2Z2KJ26</accession>
<protein>
    <submittedName>
        <fullName evidence="1">Uncharacterized protein</fullName>
    </submittedName>
</protein>
<dbReference type="Proteomes" id="UP000249890">
    <property type="component" value="Chromosome"/>
</dbReference>
<evidence type="ECO:0000313" key="1">
    <source>
        <dbReference type="EMBL" id="ASA25957.1"/>
    </source>
</evidence>
<dbReference type="AlphaFoldDB" id="A0A2Z2KJ26"/>
<keyword evidence="2" id="KW-1185">Reference proteome</keyword>
<dbReference type="KEGG" id="pdh:B9T62_37750"/>
<reference evidence="1 2" key="1">
    <citation type="submission" date="2017-06" db="EMBL/GenBank/DDBJ databases">
        <title>Complete genome sequence of Paenibacillus donghaensis KCTC 13049T isolated from East Sea sediment, South Korea.</title>
        <authorList>
            <person name="Jung B.K."/>
            <person name="Hong S.-J."/>
            <person name="Shin J.-H."/>
        </authorList>
    </citation>
    <scope>NUCLEOTIDE SEQUENCE [LARGE SCALE GENOMIC DNA]</scope>
    <source>
        <strain evidence="1 2">KCTC 13049</strain>
    </source>
</reference>
<gene>
    <name evidence="1" type="ORF">B9T62_37750</name>
</gene>